<reference evidence="3" key="3">
    <citation type="journal article" date="2014" name="Nature">
        <title>Elephant shark genome provides unique insights into gnathostome evolution.</title>
        <authorList>
            <consortium name="International Elephant Shark Genome Sequencing Consortium"/>
            <person name="Venkatesh B."/>
            <person name="Lee A.P."/>
            <person name="Ravi V."/>
            <person name="Maurya A.K."/>
            <person name="Lian M.M."/>
            <person name="Swann J.B."/>
            <person name="Ohta Y."/>
            <person name="Flajnik M.F."/>
            <person name="Sutoh Y."/>
            <person name="Kasahara M."/>
            <person name="Hoon S."/>
            <person name="Gangu V."/>
            <person name="Roy S.W."/>
            <person name="Irimia M."/>
            <person name="Korzh V."/>
            <person name="Kondrychyn I."/>
            <person name="Lim Z.W."/>
            <person name="Tay B.H."/>
            <person name="Tohari S."/>
            <person name="Kong K.W."/>
            <person name="Ho S."/>
            <person name="Lorente-Galdos B."/>
            <person name="Quilez J."/>
            <person name="Marques-Bonet T."/>
            <person name="Raney B.J."/>
            <person name="Ingham P.W."/>
            <person name="Tay A."/>
            <person name="Hillier L.W."/>
            <person name="Minx P."/>
            <person name="Boehm T."/>
            <person name="Wilson R.K."/>
            <person name="Brenner S."/>
            <person name="Warren W.C."/>
        </authorList>
    </citation>
    <scope>NUCLEOTIDE SEQUENCE [LARGE SCALE GENOMIC DNA]</scope>
</reference>
<keyword evidence="3" id="KW-1185">Reference proteome</keyword>
<dbReference type="GO" id="GO:0005886">
    <property type="term" value="C:plasma membrane"/>
    <property type="evidence" value="ECO:0007669"/>
    <property type="project" value="TreeGrafter"/>
</dbReference>
<dbReference type="InterPro" id="IPR051517">
    <property type="entry name" value="IFITM_antiviral_protein"/>
</dbReference>
<name>A0A4W3HR53_CALMI</name>
<organism evidence="2 3">
    <name type="scientific">Callorhinchus milii</name>
    <name type="common">Ghost shark</name>
    <dbReference type="NCBI Taxonomy" id="7868"/>
    <lineage>
        <taxon>Eukaryota</taxon>
        <taxon>Metazoa</taxon>
        <taxon>Chordata</taxon>
        <taxon>Craniata</taxon>
        <taxon>Vertebrata</taxon>
        <taxon>Chondrichthyes</taxon>
        <taxon>Holocephali</taxon>
        <taxon>Chimaeriformes</taxon>
        <taxon>Callorhinchidae</taxon>
        <taxon>Callorhinchus</taxon>
    </lineage>
</organism>
<keyword evidence="1" id="KW-0472">Membrane</keyword>
<dbReference type="Proteomes" id="UP000314986">
    <property type="component" value="Unassembled WGS sequence"/>
</dbReference>
<sequence>LQGDQIMLGRPSRVDHEFLVAEPVRDYFLWSLFNTIYMNACCLGFLGMDEINIFSRSYSTIAKRLNIAATVLTLVFYVIIIIWTIRNRY</sequence>
<keyword evidence="1" id="KW-1133">Transmembrane helix</keyword>
<dbReference type="PANTHER" id="PTHR13999">
    <property type="entry name" value="INTERFERON INDUCIBLE TRANSMEMBRANE PROTEIN"/>
    <property type="match status" value="1"/>
</dbReference>
<protein>
    <submittedName>
        <fullName evidence="2">Uncharacterized protein</fullName>
    </submittedName>
</protein>
<proteinExistence type="predicted"/>
<evidence type="ECO:0000313" key="2">
    <source>
        <dbReference type="Ensembl" id="ENSCMIP00000017502.1"/>
    </source>
</evidence>
<evidence type="ECO:0000256" key="1">
    <source>
        <dbReference type="SAM" id="Phobius"/>
    </source>
</evidence>
<reference evidence="3" key="1">
    <citation type="journal article" date="2006" name="Science">
        <title>Ancient noncoding elements conserved in the human genome.</title>
        <authorList>
            <person name="Venkatesh B."/>
            <person name="Kirkness E.F."/>
            <person name="Loh Y.H."/>
            <person name="Halpern A.L."/>
            <person name="Lee A.P."/>
            <person name="Johnson J."/>
            <person name="Dandona N."/>
            <person name="Viswanathan L.D."/>
            <person name="Tay A."/>
            <person name="Venter J.C."/>
            <person name="Strausberg R.L."/>
            <person name="Brenner S."/>
        </authorList>
    </citation>
    <scope>NUCLEOTIDE SEQUENCE [LARGE SCALE GENOMIC DNA]</scope>
</reference>
<dbReference type="GeneTree" id="ENSGT00950000182857"/>
<accession>A0A4W3HR53</accession>
<dbReference type="Ensembl" id="ENSCMIT00000017840.1">
    <property type="protein sequence ID" value="ENSCMIP00000017502.1"/>
    <property type="gene ID" value="ENSCMIG00000008345.1"/>
</dbReference>
<reference evidence="2" key="4">
    <citation type="submission" date="2025-08" db="UniProtKB">
        <authorList>
            <consortium name="Ensembl"/>
        </authorList>
    </citation>
    <scope>IDENTIFICATION</scope>
</reference>
<evidence type="ECO:0000313" key="3">
    <source>
        <dbReference type="Proteomes" id="UP000314986"/>
    </source>
</evidence>
<dbReference type="AlphaFoldDB" id="A0A4W3HR53"/>
<keyword evidence="1" id="KW-0812">Transmembrane</keyword>
<reference evidence="3" key="2">
    <citation type="journal article" date="2007" name="PLoS Biol.">
        <title>Survey sequencing and comparative analysis of the elephant shark (Callorhinchus milii) genome.</title>
        <authorList>
            <person name="Venkatesh B."/>
            <person name="Kirkness E.F."/>
            <person name="Loh Y.H."/>
            <person name="Halpern A.L."/>
            <person name="Lee A.P."/>
            <person name="Johnson J."/>
            <person name="Dandona N."/>
            <person name="Viswanathan L.D."/>
            <person name="Tay A."/>
            <person name="Venter J.C."/>
            <person name="Strausberg R.L."/>
            <person name="Brenner S."/>
        </authorList>
    </citation>
    <scope>NUCLEOTIDE SEQUENCE [LARGE SCALE GENOMIC DNA]</scope>
</reference>
<feature type="transmembrane region" description="Helical" evidence="1">
    <location>
        <begin position="27"/>
        <end position="46"/>
    </location>
</feature>
<feature type="transmembrane region" description="Helical" evidence="1">
    <location>
        <begin position="67"/>
        <end position="85"/>
    </location>
</feature>
<reference evidence="2" key="5">
    <citation type="submission" date="2025-09" db="UniProtKB">
        <authorList>
            <consortium name="Ensembl"/>
        </authorList>
    </citation>
    <scope>IDENTIFICATION</scope>
</reference>
<dbReference type="PANTHER" id="PTHR13999:SF10">
    <property type="entry name" value="INTERFERON-INDUCED TRANSMEMBRANE PROTEIN 5"/>
    <property type="match status" value="1"/>
</dbReference>